<accession>A0AAJ5VYU3</accession>
<evidence type="ECO:0000256" key="2">
    <source>
        <dbReference type="SAM" id="Phobius"/>
    </source>
</evidence>
<feature type="compositionally biased region" description="Low complexity" evidence="1">
    <location>
        <begin position="604"/>
        <end position="626"/>
    </location>
</feature>
<feature type="chain" id="PRO_5042509405" evidence="3">
    <location>
        <begin position="32"/>
        <end position="645"/>
    </location>
</feature>
<dbReference type="EMBL" id="CP119321">
    <property type="protein sequence ID" value="WEK12385.1"/>
    <property type="molecule type" value="Genomic_DNA"/>
</dbReference>
<protein>
    <submittedName>
        <fullName evidence="6">DUF2207 domain-containing protein</fullName>
    </submittedName>
</protein>
<reference evidence="6" key="1">
    <citation type="submission" date="2023-03" db="EMBL/GenBank/DDBJ databases">
        <title>Andean soil-derived lignocellulolytic bacterial consortium as a source of novel taxa and putative plastic-active enzymes.</title>
        <authorList>
            <person name="Diaz-Garcia L."/>
            <person name="Chuvochina M."/>
            <person name="Feuerriegel G."/>
            <person name="Bunk B."/>
            <person name="Sproer C."/>
            <person name="Streit W.R."/>
            <person name="Rodriguez L.M."/>
            <person name="Overmann J."/>
            <person name="Jimenez D.J."/>
        </authorList>
    </citation>
    <scope>NUCLEOTIDE SEQUENCE</scope>
    <source>
        <strain evidence="6">MAG 4610</strain>
    </source>
</reference>
<keyword evidence="2" id="KW-0472">Membrane</keyword>
<gene>
    <name evidence="6" type="ORF">P0Y48_07805</name>
</gene>
<dbReference type="Pfam" id="PF20990">
    <property type="entry name" value="DUF2207_C"/>
    <property type="match status" value="1"/>
</dbReference>
<evidence type="ECO:0000256" key="3">
    <source>
        <dbReference type="SAM" id="SignalP"/>
    </source>
</evidence>
<dbReference type="Proteomes" id="UP001213972">
    <property type="component" value="Chromosome"/>
</dbReference>
<evidence type="ECO:0000259" key="4">
    <source>
        <dbReference type="Pfam" id="PF09972"/>
    </source>
</evidence>
<evidence type="ECO:0000313" key="7">
    <source>
        <dbReference type="Proteomes" id="UP001213972"/>
    </source>
</evidence>
<sequence>MPRRRMPRALLTLSLLVGVLLPLGAPAAAHAGVDDFTFDSFTGDYYLSRSSSDAGELYVIETLVASFPDSDQNRGIVRALPRVQSGIDLSTRVVNVVGADGEAVPWWTESDDEWVYVLTGDDAFVHGDQTYVISYTMSDVVVRYPDTGADEFTWDTVGVDHAQPFDDATVTVHLTGDVAADLLDDRTACYQGPEGSTTPCALSGPETDAPWPAEVTSWAGWHGSSAAGAQAFSVAAGALGPDENVTVSMGFRLGSFAAASPPPPPPYPWWQWIVPALALLAGGLGIPVMLVVRARMRRNPDTTPVIVRYEPPADESLTLSAGTLDVPARALAAHTVDLAVRDKVALHAHGDRDDPADFTVELIDRDGLDHDDRRVVELLFGRAAEIGATASLATFAERPPKRAVTYVRRIDEFTIQRGYRAAAPGWIASLRTWLQFGSLLLGLVLLIAPEWFTAVDDGGFGWVRVLAIVLCGVTMFGMPFVPLPRSVLTVAGGEHVHELDGIRTYLALAEEERLRAAQAPATADLVSSGLRAFGDDAPGSVVNLYERLLPYAVLFGQEQEWAKVIRARLPEAAVSQVALLDALGSHALADASASVGRLAATPISSPGTSRSSSWSSSSSGWSSSGSSSGGGFSGSGGGGGSFGGR</sequence>
<evidence type="ECO:0000256" key="1">
    <source>
        <dbReference type="SAM" id="MobiDB-lite"/>
    </source>
</evidence>
<dbReference type="InterPro" id="IPR018702">
    <property type="entry name" value="DUF2207"/>
</dbReference>
<dbReference type="InterPro" id="IPR048389">
    <property type="entry name" value="YciQ-like_C"/>
</dbReference>
<feature type="transmembrane region" description="Helical" evidence="2">
    <location>
        <begin position="460"/>
        <end position="481"/>
    </location>
</feature>
<evidence type="ECO:0000313" key="6">
    <source>
        <dbReference type="EMBL" id="WEK12385.1"/>
    </source>
</evidence>
<keyword evidence="2" id="KW-1133">Transmembrane helix</keyword>
<name>A0AAJ5VYU3_9MICO</name>
<dbReference type="Pfam" id="PF09972">
    <property type="entry name" value="DUF2207"/>
    <property type="match status" value="1"/>
</dbReference>
<feature type="transmembrane region" description="Helical" evidence="2">
    <location>
        <begin position="426"/>
        <end position="448"/>
    </location>
</feature>
<proteinExistence type="predicted"/>
<feature type="transmembrane region" description="Helical" evidence="2">
    <location>
        <begin position="269"/>
        <end position="292"/>
    </location>
</feature>
<organism evidence="6 7">
    <name type="scientific">Candidatus Microbacterium phytovorans</name>
    <dbReference type="NCBI Taxonomy" id="3121374"/>
    <lineage>
        <taxon>Bacteria</taxon>
        <taxon>Bacillati</taxon>
        <taxon>Actinomycetota</taxon>
        <taxon>Actinomycetes</taxon>
        <taxon>Micrococcales</taxon>
        <taxon>Microbacteriaceae</taxon>
        <taxon>Microbacterium</taxon>
    </lineage>
</organism>
<feature type="domain" description="DUF2207" evidence="4">
    <location>
        <begin position="55"/>
        <end position="250"/>
    </location>
</feature>
<keyword evidence="3" id="KW-0732">Signal</keyword>
<evidence type="ECO:0000259" key="5">
    <source>
        <dbReference type="Pfam" id="PF20990"/>
    </source>
</evidence>
<feature type="compositionally biased region" description="Gly residues" evidence="1">
    <location>
        <begin position="627"/>
        <end position="645"/>
    </location>
</feature>
<keyword evidence="2" id="KW-0812">Transmembrane</keyword>
<feature type="signal peptide" evidence="3">
    <location>
        <begin position="1"/>
        <end position="31"/>
    </location>
</feature>
<feature type="region of interest" description="Disordered" evidence="1">
    <location>
        <begin position="600"/>
        <end position="645"/>
    </location>
</feature>
<dbReference type="AlphaFoldDB" id="A0AAJ5VYU3"/>
<feature type="domain" description="Predicted membrane protein YciQ-like C-terminal" evidence="5">
    <location>
        <begin position="326"/>
        <end position="563"/>
    </location>
</feature>